<dbReference type="InterPro" id="IPR036291">
    <property type="entry name" value="NAD(P)-bd_dom_sf"/>
</dbReference>
<dbReference type="Pfam" id="PF21135">
    <property type="entry name" value="DRL_cat"/>
    <property type="match status" value="1"/>
</dbReference>
<gene>
    <name evidence="2" type="ORF">ACFOEV_19585</name>
</gene>
<accession>A0ABV7LW39</accession>
<dbReference type="Gene3D" id="3.40.50.720">
    <property type="entry name" value="NAD(P)-binding Rossmann-like Domain"/>
    <property type="match status" value="1"/>
</dbReference>
<evidence type="ECO:0000313" key="3">
    <source>
        <dbReference type="Proteomes" id="UP001595579"/>
    </source>
</evidence>
<dbReference type="PANTHER" id="PTHR37850:SF3">
    <property type="entry name" value="BLR7815 PROTEIN"/>
    <property type="match status" value="1"/>
</dbReference>
<dbReference type="InterPro" id="IPR013974">
    <property type="entry name" value="SAF"/>
</dbReference>
<dbReference type="InterPro" id="IPR048423">
    <property type="entry name" value="DRL_cat"/>
</dbReference>
<dbReference type="Proteomes" id="UP001595579">
    <property type="component" value="Unassembled WGS sequence"/>
</dbReference>
<evidence type="ECO:0000259" key="1">
    <source>
        <dbReference type="SMART" id="SM00858"/>
    </source>
</evidence>
<dbReference type="EMBL" id="JBHRUG010000047">
    <property type="protein sequence ID" value="MFC3285805.1"/>
    <property type="molecule type" value="Genomic_DNA"/>
</dbReference>
<reference evidence="3" key="1">
    <citation type="journal article" date="2019" name="Int. J. Syst. Evol. Microbiol.">
        <title>The Global Catalogue of Microorganisms (GCM) 10K type strain sequencing project: providing services to taxonomists for standard genome sequencing and annotation.</title>
        <authorList>
            <consortium name="The Broad Institute Genomics Platform"/>
            <consortium name="The Broad Institute Genome Sequencing Center for Infectious Disease"/>
            <person name="Wu L."/>
            <person name="Ma J."/>
        </authorList>
    </citation>
    <scope>NUCLEOTIDE SEQUENCE [LARGE SCALE GENOMIC DNA]</scope>
    <source>
        <strain evidence="3">CECT 7698</strain>
    </source>
</reference>
<evidence type="ECO:0000313" key="2">
    <source>
        <dbReference type="EMBL" id="MFC3285805.1"/>
    </source>
</evidence>
<dbReference type="SUPFAM" id="SSF51735">
    <property type="entry name" value="NAD(P)-binding Rossmann-fold domains"/>
    <property type="match status" value="1"/>
</dbReference>
<feature type="domain" description="SAF" evidence="1">
    <location>
        <begin position="366"/>
        <end position="431"/>
    </location>
</feature>
<keyword evidence="3" id="KW-1185">Reference proteome</keyword>
<dbReference type="CDD" id="cd11616">
    <property type="entry name" value="SAF_DH_OX_like"/>
    <property type="match status" value="1"/>
</dbReference>
<protein>
    <submittedName>
        <fullName evidence="2">NAD(P)H-dependent oxidoreductase</fullName>
    </submittedName>
</protein>
<proteinExistence type="predicted"/>
<sequence>MNLFSKLLQRAADNRPIRVGLIGAGKFGSMFLAQVRSIRGMHLMGIADLSAERARKALANTGWEPHAIVAASLDDARSSGRTYITEDAEALIGAGGLDVVIDATGNPAAGIRHALLAAENGRHMVMVNVEADVLAGAYLAEKFRNAGLVYGMAYGDQPALVCEMVDWARTCGFRVVAAGKGTKYLPHYSQSTPDTVWSHYGITPEQAELGGMNPQMFNSFIDGTKSAIEMAAISNATGLIAPKEGLAFPPVGVHDLPEVLKPSVDGGILESAGMVEVVSSEERDGRHVFNDLRWGVYVTFEAADDGQGADYIRRCFKEYQVVTDRTGRYASLYRPSHLIGLELGVSVASAVLRNEATGTPVDFSSDVVAVAKKSLSSSETLDGEGGYTVWGRIMRAEDSLALGALPIGLAHGVKLKREIPSGQVLCWDDVEIPASQAVSVRRAMEQAFRDRLGPPDNG</sequence>
<name>A0ABV7LW39_9GAMM</name>
<comment type="caution">
    <text evidence="2">The sequence shown here is derived from an EMBL/GenBank/DDBJ whole genome shotgun (WGS) entry which is preliminary data.</text>
</comment>
<dbReference type="PANTHER" id="PTHR37850">
    <property type="entry name" value="STRU PROTEIN"/>
    <property type="match status" value="1"/>
</dbReference>
<dbReference type="RefSeq" id="WP_386776578.1">
    <property type="nucleotide sequence ID" value="NZ_JBHRUG010000047.1"/>
</dbReference>
<organism evidence="2 3">
    <name type="scientific">Litchfieldella rifensis</name>
    <dbReference type="NCBI Taxonomy" id="762643"/>
    <lineage>
        <taxon>Bacteria</taxon>
        <taxon>Pseudomonadati</taxon>
        <taxon>Pseudomonadota</taxon>
        <taxon>Gammaproteobacteria</taxon>
        <taxon>Oceanospirillales</taxon>
        <taxon>Halomonadaceae</taxon>
        <taxon>Litchfieldella</taxon>
    </lineage>
</organism>
<dbReference type="SMART" id="SM00858">
    <property type="entry name" value="SAF"/>
    <property type="match status" value="1"/>
</dbReference>